<dbReference type="GO" id="GO:0008270">
    <property type="term" value="F:zinc ion binding"/>
    <property type="evidence" value="ECO:0007669"/>
    <property type="project" value="UniProtKB-UniRule"/>
</dbReference>
<evidence type="ECO:0000256" key="3">
    <source>
        <dbReference type="HAMAP-Rule" id="MF_00649"/>
    </source>
</evidence>
<dbReference type="GO" id="GO:0006355">
    <property type="term" value="P:regulation of DNA-templated transcription"/>
    <property type="evidence" value="ECO:0007669"/>
    <property type="project" value="InterPro"/>
</dbReference>
<dbReference type="RefSeq" id="WP_183966430.1">
    <property type="nucleotide sequence ID" value="NZ_BAABEW010000001.1"/>
</dbReference>
<comment type="similarity">
    <text evidence="3">Belongs to the DNA gyrase inhibitor YacG family.</text>
</comment>
<feature type="binding site" evidence="3">
    <location>
        <position position="14"/>
    </location>
    <ligand>
        <name>Zn(2+)</name>
        <dbReference type="ChEBI" id="CHEBI:29105"/>
    </ligand>
</feature>
<dbReference type="PANTHER" id="PTHR36150">
    <property type="entry name" value="DNA GYRASE INHIBITOR YACG"/>
    <property type="match status" value="1"/>
</dbReference>
<dbReference type="InterPro" id="IPR005584">
    <property type="entry name" value="DNA_gyrase_inhibitor_YacG"/>
</dbReference>
<evidence type="ECO:0000256" key="2">
    <source>
        <dbReference type="ARBA" id="ARBA00022833"/>
    </source>
</evidence>
<comment type="caution">
    <text evidence="5">The sequence shown here is derived from an EMBL/GenBank/DDBJ whole genome shotgun (WGS) entry which is preliminary data.</text>
</comment>
<dbReference type="SUPFAM" id="SSF57716">
    <property type="entry name" value="Glucocorticoid receptor-like (DNA-binding domain)"/>
    <property type="match status" value="1"/>
</dbReference>
<accession>A0A7W8HHY7</accession>
<dbReference type="EMBL" id="JACHGB010000003">
    <property type="protein sequence ID" value="MBB5271761.1"/>
    <property type="molecule type" value="Genomic_DNA"/>
</dbReference>
<organism evidence="5 6">
    <name type="scientific">Quisquiliibacterium transsilvanicum</name>
    <dbReference type="NCBI Taxonomy" id="1549638"/>
    <lineage>
        <taxon>Bacteria</taxon>
        <taxon>Pseudomonadati</taxon>
        <taxon>Pseudomonadota</taxon>
        <taxon>Betaproteobacteria</taxon>
        <taxon>Burkholderiales</taxon>
        <taxon>Burkholderiaceae</taxon>
        <taxon>Quisquiliibacterium</taxon>
    </lineage>
</organism>
<evidence type="ECO:0000313" key="6">
    <source>
        <dbReference type="Proteomes" id="UP000532440"/>
    </source>
</evidence>
<dbReference type="InterPro" id="IPR013088">
    <property type="entry name" value="Znf_NHR/GATA"/>
</dbReference>
<proteinExistence type="inferred from homology"/>
<feature type="binding site" evidence="3">
    <location>
        <position position="11"/>
    </location>
    <ligand>
        <name>Zn(2+)</name>
        <dbReference type="ChEBI" id="CHEBI:29105"/>
    </ligand>
</feature>
<feature type="binding site" evidence="3">
    <location>
        <position position="30"/>
    </location>
    <ligand>
        <name>Zn(2+)</name>
        <dbReference type="ChEBI" id="CHEBI:29105"/>
    </ligand>
</feature>
<dbReference type="Gene3D" id="3.30.50.10">
    <property type="entry name" value="Erythroid Transcription Factor GATA-1, subunit A"/>
    <property type="match status" value="1"/>
</dbReference>
<comment type="cofactor">
    <cofactor evidence="3">
        <name>Zn(2+)</name>
        <dbReference type="ChEBI" id="CHEBI:29105"/>
    </cofactor>
    <text evidence="3">Binds 1 zinc ion.</text>
</comment>
<feature type="binding site" evidence="3">
    <location>
        <position position="34"/>
    </location>
    <ligand>
        <name>Zn(2+)</name>
        <dbReference type="ChEBI" id="CHEBI:29105"/>
    </ligand>
</feature>
<comment type="subunit">
    <text evidence="3">Interacts with GyrB.</text>
</comment>
<evidence type="ECO:0000256" key="4">
    <source>
        <dbReference type="SAM" id="MobiDB-lite"/>
    </source>
</evidence>
<evidence type="ECO:0000256" key="1">
    <source>
        <dbReference type="ARBA" id="ARBA00022723"/>
    </source>
</evidence>
<feature type="region of interest" description="Disordered" evidence="4">
    <location>
        <begin position="50"/>
        <end position="73"/>
    </location>
</feature>
<reference evidence="5 6" key="1">
    <citation type="submission" date="2020-08" db="EMBL/GenBank/DDBJ databases">
        <title>Genomic Encyclopedia of Type Strains, Phase IV (KMG-IV): sequencing the most valuable type-strain genomes for metagenomic binning, comparative biology and taxonomic classification.</title>
        <authorList>
            <person name="Goeker M."/>
        </authorList>
    </citation>
    <scope>NUCLEOTIDE SEQUENCE [LARGE SCALE GENOMIC DNA]</scope>
    <source>
        <strain evidence="5 6">DSM 29781</strain>
    </source>
</reference>
<dbReference type="AlphaFoldDB" id="A0A7W8HHY7"/>
<dbReference type="Proteomes" id="UP000532440">
    <property type="component" value="Unassembled WGS sequence"/>
</dbReference>
<name>A0A7W8HHY7_9BURK</name>
<feature type="compositionally biased region" description="Acidic residues" evidence="4">
    <location>
        <begin position="54"/>
        <end position="64"/>
    </location>
</feature>
<keyword evidence="2 3" id="KW-0862">Zinc</keyword>
<dbReference type="HAMAP" id="MF_00649">
    <property type="entry name" value="DNA_gyrase_inhibitor_YacG"/>
    <property type="match status" value="1"/>
</dbReference>
<dbReference type="GO" id="GO:0008657">
    <property type="term" value="F:DNA topoisomerase type II (double strand cut, ATP-hydrolyzing) inhibitor activity"/>
    <property type="evidence" value="ECO:0007669"/>
    <property type="project" value="UniProtKB-UniRule"/>
</dbReference>
<evidence type="ECO:0000313" key="5">
    <source>
        <dbReference type="EMBL" id="MBB5271761.1"/>
    </source>
</evidence>
<keyword evidence="1 3" id="KW-0479">Metal-binding</keyword>
<gene>
    <name evidence="3" type="primary">yacG</name>
    <name evidence="5" type="ORF">HNQ70_001771</name>
</gene>
<comment type="function">
    <text evidence="3">Inhibits all the catalytic activities of DNA gyrase by preventing its interaction with DNA. Acts by binding directly to the C-terminal domain of GyrB, which probably disrupts DNA binding by the gyrase.</text>
</comment>
<keyword evidence="6" id="KW-1185">Reference proteome</keyword>
<sequence length="73" mass="7957">MKKDGPLMVACPACGRKLAYDRSNRWRPFCSERCKTTDLGAWASEAYVIGGAPGEEEPPDEGDSGPDAPRRND</sequence>
<dbReference type="PANTHER" id="PTHR36150:SF1">
    <property type="entry name" value="DNA GYRASE INHIBITOR YACG"/>
    <property type="match status" value="1"/>
</dbReference>
<protein>
    <recommendedName>
        <fullName evidence="3">DNA gyrase inhibitor YacG</fullName>
    </recommendedName>
</protein>
<dbReference type="Pfam" id="PF03884">
    <property type="entry name" value="YacG"/>
    <property type="match status" value="1"/>
</dbReference>